<feature type="transmembrane region" description="Helical" evidence="1">
    <location>
        <begin position="188"/>
        <end position="205"/>
    </location>
</feature>
<keyword evidence="1" id="KW-0812">Transmembrane</keyword>
<feature type="non-terminal residue" evidence="2">
    <location>
        <position position="1"/>
    </location>
</feature>
<feature type="transmembrane region" description="Helical" evidence="1">
    <location>
        <begin position="141"/>
        <end position="167"/>
    </location>
</feature>
<comment type="caution">
    <text evidence="2">The sequence shown here is derived from an EMBL/GenBank/DDBJ whole genome shotgun (WGS) entry which is preliminary data.</text>
</comment>
<feature type="transmembrane region" description="Helical" evidence="1">
    <location>
        <begin position="217"/>
        <end position="240"/>
    </location>
</feature>
<dbReference type="EMBL" id="JAIFTH010000120">
    <property type="protein sequence ID" value="KAG9510571.1"/>
    <property type="molecule type" value="Genomic_DNA"/>
</dbReference>
<keyword evidence="1" id="KW-0472">Membrane</keyword>
<protein>
    <submittedName>
        <fullName evidence="2">Uncharacterized protein</fullName>
    </submittedName>
</protein>
<evidence type="ECO:0000256" key="1">
    <source>
        <dbReference type="SAM" id="Phobius"/>
    </source>
</evidence>
<gene>
    <name evidence="2" type="ORF">GZH46_00883</name>
</gene>
<keyword evidence="1" id="KW-1133">Transmembrane helix</keyword>
<sequence>APRLAYWAVPGAFIAAASSVVNSLLDPKLDLTPLSKASIATVTFFTYEVWQTYTTCLHRLPSYLLGLALGHMLYAYEMAHNGAPDFAKHPALTVIAWLRRLANNRLTLTIVIASIVAGPLAVRTVLLSMPSIGSAFDIPNAHLVIPVATTPMFSALCVSVINISLVLGGLRRLAYLTGWPVWRLFSRIALTVLLVHVPVCTYYHQSMTQVIQLTPTMAVATIVALVVCSYAISFAVYICFEAPISATINYVYTVPSKPEQ</sequence>
<dbReference type="PANTHER" id="PTHR11161">
    <property type="entry name" value="O-ACYLTRANSFERASE"/>
    <property type="match status" value="1"/>
</dbReference>
<proteinExistence type="predicted"/>
<organism evidence="2 3">
    <name type="scientific">Fragariocoptes setiger</name>
    <dbReference type="NCBI Taxonomy" id="1670756"/>
    <lineage>
        <taxon>Eukaryota</taxon>
        <taxon>Metazoa</taxon>
        <taxon>Ecdysozoa</taxon>
        <taxon>Arthropoda</taxon>
        <taxon>Chelicerata</taxon>
        <taxon>Arachnida</taxon>
        <taxon>Acari</taxon>
        <taxon>Acariformes</taxon>
        <taxon>Trombidiformes</taxon>
        <taxon>Prostigmata</taxon>
        <taxon>Eupodina</taxon>
        <taxon>Eriophyoidea</taxon>
        <taxon>Phytoptidae</taxon>
        <taxon>Fragariocoptes</taxon>
    </lineage>
</organism>
<dbReference type="PANTHER" id="PTHR11161:SF0">
    <property type="entry name" value="O-ACYLTRANSFERASE LIKE PROTEIN"/>
    <property type="match status" value="1"/>
</dbReference>
<evidence type="ECO:0000313" key="3">
    <source>
        <dbReference type="Proteomes" id="UP000825002"/>
    </source>
</evidence>
<evidence type="ECO:0000313" key="2">
    <source>
        <dbReference type="EMBL" id="KAG9510571.1"/>
    </source>
</evidence>
<feature type="transmembrane region" description="Helical" evidence="1">
    <location>
        <begin position="106"/>
        <end position="129"/>
    </location>
</feature>
<feature type="transmembrane region" description="Helical" evidence="1">
    <location>
        <begin position="6"/>
        <end position="25"/>
    </location>
</feature>
<keyword evidence="3" id="KW-1185">Reference proteome</keyword>
<dbReference type="Proteomes" id="UP000825002">
    <property type="component" value="Unassembled WGS sequence"/>
</dbReference>
<reference evidence="2 3" key="1">
    <citation type="submission" date="2020-10" db="EMBL/GenBank/DDBJ databases">
        <authorList>
            <person name="Klimov P.B."/>
            <person name="Dyachkov S.M."/>
            <person name="Chetverikov P.E."/>
        </authorList>
    </citation>
    <scope>NUCLEOTIDE SEQUENCE [LARGE SCALE GENOMIC DNA]</scope>
    <source>
        <strain evidence="2">BMOC 18-1129-001#AD2665</strain>
        <tissue evidence="2">Entire mites</tissue>
    </source>
</reference>
<dbReference type="InterPro" id="IPR052728">
    <property type="entry name" value="O2_lipid_transport_reg"/>
</dbReference>
<feature type="non-terminal residue" evidence="2">
    <location>
        <position position="260"/>
    </location>
</feature>
<accession>A0ABQ7SAZ8</accession>
<name>A0ABQ7SAZ8_9ACAR</name>